<dbReference type="Proteomes" id="UP000008206">
    <property type="component" value="Plasmid Cy782202"/>
</dbReference>
<dbReference type="HOGENOM" id="CLU_894121_0_0_3"/>
<sequence length="290" mass="33297">MKWLIIGIMLITCSCQSLPNQLSGFQNQQTTFSPSSREEEDLCSESPKVVLKSENVKSINLSEQPIIESGIAKQDQAIGYTFKAEKGQRFSYQTDDNLCVWIYTPEQQLLNSTTLPKKGIYTVEILTPIGSRTFEIEMSLNTVQANNSNPTINKNNSASFSPSVRQKQQFNPTQASTIQQASLENTIQNYYSAINQSQYQTAWNQLSEELRNNSQLHPKGYNSYIEWWTKVNYVNLNRVNLVSIYPQEAIVNVDLTYRMKTGRQVFQSLQFFLVWNQQNSQWNINKVKSN</sequence>
<evidence type="ECO:0008006" key="3">
    <source>
        <dbReference type="Google" id="ProtNLM"/>
    </source>
</evidence>
<dbReference type="OrthoDB" id="518119at2"/>
<evidence type="ECO:0000313" key="2">
    <source>
        <dbReference type="Proteomes" id="UP000008206"/>
    </source>
</evidence>
<organism evidence="1 2">
    <name type="scientific">Gloeothece verrucosa (strain PCC 7822)</name>
    <name type="common">Cyanothece sp. (strain PCC 7822)</name>
    <dbReference type="NCBI Taxonomy" id="497965"/>
    <lineage>
        <taxon>Bacteria</taxon>
        <taxon>Bacillati</taxon>
        <taxon>Cyanobacteriota</taxon>
        <taxon>Cyanophyceae</taxon>
        <taxon>Oscillatoriophycideae</taxon>
        <taxon>Chroococcales</taxon>
        <taxon>Aphanothecaceae</taxon>
        <taxon>Gloeothece</taxon>
        <taxon>Gloeothece verrucosa</taxon>
    </lineage>
</organism>
<dbReference type="RefSeq" id="WP_013334911.1">
    <property type="nucleotide sequence ID" value="NC_014534.1"/>
</dbReference>
<dbReference type="AlphaFoldDB" id="E0UMI3"/>
<keyword evidence="2" id="KW-1185">Reference proteome</keyword>
<evidence type="ECO:0000313" key="1">
    <source>
        <dbReference type="EMBL" id="ADN18163.1"/>
    </source>
</evidence>
<geneLocation type="plasmid" evidence="1 2">
    <name>Cy782202</name>
</geneLocation>
<protein>
    <recommendedName>
        <fullName evidence="3">ARC6 IMS domain-containing protein</fullName>
    </recommendedName>
</protein>
<keyword evidence="1" id="KW-0614">Plasmid</keyword>
<accession>E0UMI3</accession>
<name>E0UMI3_GLOV7</name>
<dbReference type="EMBL" id="CP002200">
    <property type="protein sequence ID" value="ADN18163.1"/>
    <property type="molecule type" value="Genomic_DNA"/>
</dbReference>
<reference evidence="2" key="1">
    <citation type="journal article" date="2011" name="MBio">
        <title>Novel metabolic attributes of the genus Cyanothece, comprising a group of unicellular nitrogen-fixing Cyanobacteria.</title>
        <authorList>
            <person name="Bandyopadhyay A."/>
            <person name="Elvitigala T."/>
            <person name="Welsh E."/>
            <person name="Stockel J."/>
            <person name="Liberton M."/>
            <person name="Min H."/>
            <person name="Sherman L.A."/>
            <person name="Pakrasi H.B."/>
        </authorList>
    </citation>
    <scope>NUCLEOTIDE SEQUENCE [LARGE SCALE GENOMIC DNA]</scope>
    <source>
        <strain evidence="2">PCC 7822</strain>
        <plasmid evidence="2">Cy782202</plasmid>
    </source>
</reference>
<proteinExistence type="predicted"/>
<gene>
    <name evidence="1" type="ordered locus">Cyan7822_6376</name>
</gene>
<dbReference type="KEGG" id="cyj:Cyan7822_6376"/>
<dbReference type="PROSITE" id="PS51257">
    <property type="entry name" value="PROKAR_LIPOPROTEIN"/>
    <property type="match status" value="1"/>
</dbReference>